<gene>
    <name evidence="2" type="ORF">G1H19_09455</name>
</gene>
<organism evidence="2 3">
    <name type="scientific">Goekera deserti</name>
    <dbReference type="NCBI Taxonomy" id="2497753"/>
    <lineage>
        <taxon>Bacteria</taxon>
        <taxon>Bacillati</taxon>
        <taxon>Actinomycetota</taxon>
        <taxon>Actinomycetes</taxon>
        <taxon>Geodermatophilales</taxon>
        <taxon>Geodermatophilaceae</taxon>
        <taxon>Goekera</taxon>
    </lineage>
</organism>
<name>A0A7K3WCN0_9ACTN</name>
<comment type="caution">
    <text evidence="2">The sequence shown here is derived from an EMBL/GenBank/DDBJ whole genome shotgun (WGS) entry which is preliminary data.</text>
</comment>
<protein>
    <recommendedName>
        <fullName evidence="4">PPE family protein</fullName>
    </recommendedName>
</protein>
<accession>A0A7K3WCN0</accession>
<feature type="compositionally biased region" description="Low complexity" evidence="1">
    <location>
        <begin position="399"/>
        <end position="409"/>
    </location>
</feature>
<feature type="compositionally biased region" description="Low complexity" evidence="1">
    <location>
        <begin position="165"/>
        <end position="177"/>
    </location>
</feature>
<feature type="region of interest" description="Disordered" evidence="1">
    <location>
        <begin position="388"/>
        <end position="518"/>
    </location>
</feature>
<dbReference type="AlphaFoldDB" id="A0A7K3WCN0"/>
<evidence type="ECO:0000256" key="1">
    <source>
        <dbReference type="SAM" id="MobiDB-lite"/>
    </source>
</evidence>
<evidence type="ECO:0000313" key="2">
    <source>
        <dbReference type="EMBL" id="NEL54225.1"/>
    </source>
</evidence>
<feature type="region of interest" description="Disordered" evidence="1">
    <location>
        <begin position="148"/>
        <end position="177"/>
    </location>
</feature>
<dbReference type="RefSeq" id="WP_152727701.1">
    <property type="nucleotide sequence ID" value="NZ_JAABOZ010000001.1"/>
</dbReference>
<keyword evidence="3" id="KW-1185">Reference proteome</keyword>
<proteinExistence type="predicted"/>
<evidence type="ECO:0008006" key="4">
    <source>
        <dbReference type="Google" id="ProtNLM"/>
    </source>
</evidence>
<feature type="compositionally biased region" description="Basic and acidic residues" evidence="1">
    <location>
        <begin position="485"/>
        <end position="497"/>
    </location>
</feature>
<evidence type="ECO:0000313" key="3">
    <source>
        <dbReference type="Proteomes" id="UP000470470"/>
    </source>
</evidence>
<reference evidence="2 3" key="1">
    <citation type="submission" date="2020-02" db="EMBL/GenBank/DDBJ databases">
        <title>The whole genome sequence of CPCC 205119.</title>
        <authorList>
            <person name="Jiang Z."/>
        </authorList>
    </citation>
    <scope>NUCLEOTIDE SEQUENCE [LARGE SCALE GENOMIC DNA]</scope>
    <source>
        <strain evidence="2 3">CPCC 205119</strain>
    </source>
</reference>
<sequence length="518" mass="51227">MPQYAFEDAYARLMSPAPQQQAVSSTSWRNLAAAARLQAEQLRSQGSTVNQDAGTSGVAAQEQAEVRAAWFVAVAEGAEDLAGRIDHVVQVGLQSQTSAEAARAIADQAAQQLSAPDVTAAQEQAYLRARENGASRMSTAVDQWSTAYDGLAAPTPPPAPGTPGAGSPASAPAAPYAGGADSGYRGAVDGLPAPAGPGPTGGAPAVGVVGDGPRPTGTVGTGDGGGAQPAPALAPVPIQPGAPGSITVGADGGDFAGWFRDPTSGFYVDPSTGREFDPATSRWVDPVTGRPFGEATQYATRLEGVGGASLTGGLLGDGATGVGGAGWSRMFAGGAGTGGLAAGYGGFLPPSLAASSPAQGRAYATARDTMAVRSATASRMLAREDALRTGHPYAPPVQTAAGAGAGTARRTSRSTSDEALFSTASSRAAAARGGAPAAASLPAGAPAGRGAGSEPATARAGVRAGEPGGQQTRSWLPPTQAGGAADREAARRDRPDWLVEDDLWGTPPASPAVLDGSR</sequence>
<dbReference type="EMBL" id="JAAGWK010000011">
    <property type="protein sequence ID" value="NEL54225.1"/>
    <property type="molecule type" value="Genomic_DNA"/>
</dbReference>
<dbReference type="Proteomes" id="UP000470470">
    <property type="component" value="Unassembled WGS sequence"/>
</dbReference>
<feature type="compositionally biased region" description="Low complexity" evidence="1">
    <location>
        <begin position="424"/>
        <end position="456"/>
    </location>
</feature>